<evidence type="ECO:0000313" key="5">
    <source>
        <dbReference type="EMBL" id="OEF97767.1"/>
    </source>
</evidence>
<dbReference type="STRING" id="766136.BHF68_13845"/>
<organism evidence="5 6">
    <name type="scientific">Desulfuribacillus alkaliarsenatis</name>
    <dbReference type="NCBI Taxonomy" id="766136"/>
    <lineage>
        <taxon>Bacteria</taxon>
        <taxon>Bacillati</taxon>
        <taxon>Bacillota</taxon>
        <taxon>Desulfuribacillia</taxon>
        <taxon>Desulfuribacillales</taxon>
        <taxon>Desulfuribacillaceae</taxon>
        <taxon>Desulfuribacillus</taxon>
    </lineage>
</organism>
<dbReference type="PANTHER" id="PTHR33393:SF12">
    <property type="entry name" value="CAPSULE BIOSYNTHESIS PROTEIN CAPA"/>
    <property type="match status" value="1"/>
</dbReference>
<comment type="similarity">
    <text evidence="1">Belongs to the CapA family.</text>
</comment>
<evidence type="ECO:0000256" key="1">
    <source>
        <dbReference type="ARBA" id="ARBA00005662"/>
    </source>
</evidence>
<dbReference type="SMART" id="SM00854">
    <property type="entry name" value="PGA_cap"/>
    <property type="match status" value="1"/>
</dbReference>
<dbReference type="EMBL" id="MIJE01000004">
    <property type="protein sequence ID" value="OEF97767.1"/>
    <property type="molecule type" value="Genomic_DNA"/>
</dbReference>
<proteinExistence type="inferred from homology"/>
<dbReference type="Proteomes" id="UP000094296">
    <property type="component" value="Unassembled WGS sequence"/>
</dbReference>
<dbReference type="SUPFAM" id="SSF56300">
    <property type="entry name" value="Metallo-dependent phosphatases"/>
    <property type="match status" value="1"/>
</dbReference>
<accession>A0A1E5G440</accession>
<feature type="coiled-coil region" evidence="2">
    <location>
        <begin position="67"/>
        <end position="95"/>
    </location>
</feature>
<dbReference type="AlphaFoldDB" id="A0A1E5G440"/>
<keyword evidence="3" id="KW-0472">Membrane</keyword>
<dbReference type="Pfam" id="PF09587">
    <property type="entry name" value="PGA_cap"/>
    <property type="match status" value="1"/>
</dbReference>
<evidence type="ECO:0000256" key="2">
    <source>
        <dbReference type="SAM" id="Coils"/>
    </source>
</evidence>
<comment type="caution">
    <text evidence="5">The sequence shown here is derived from an EMBL/GenBank/DDBJ whole genome shotgun (WGS) entry which is preliminary data.</text>
</comment>
<feature type="domain" description="Capsule synthesis protein CapA" evidence="4">
    <location>
        <begin position="101"/>
        <end position="365"/>
    </location>
</feature>
<keyword evidence="3" id="KW-1133">Transmembrane helix</keyword>
<keyword evidence="2" id="KW-0175">Coiled coil</keyword>
<name>A0A1E5G440_9FIRM</name>
<reference evidence="5 6" key="1">
    <citation type="submission" date="2016-09" db="EMBL/GenBank/DDBJ databases">
        <title>Draft genome sequence for the type strain of Desulfuribacillus alkaliarsenatis AHT28, an obligately anaerobic, sulfidogenic bacterium isolated from Russian soda lake sediments.</title>
        <authorList>
            <person name="Abin C.A."/>
            <person name="Hollibaugh J.T."/>
        </authorList>
    </citation>
    <scope>NUCLEOTIDE SEQUENCE [LARGE SCALE GENOMIC DNA]</scope>
    <source>
        <strain evidence="5 6">AHT28</strain>
    </source>
</reference>
<keyword evidence="6" id="KW-1185">Reference proteome</keyword>
<keyword evidence="3" id="KW-0812">Transmembrane</keyword>
<dbReference type="PANTHER" id="PTHR33393">
    <property type="entry name" value="POLYGLUTAMINE SYNTHESIS ACCESSORY PROTEIN RV0574C-RELATED"/>
    <property type="match status" value="1"/>
</dbReference>
<gene>
    <name evidence="5" type="ORF">BHF68_13845</name>
</gene>
<sequence>MISPVGRTIIVETSVFHIFLIKKVNAINKKTYIITFLVIFGLVGAGFIALAMQTADTNEKKDNDSYIEQISLENAENLEELALEEQEQEEIEVEEPIRTLRITAVGDLMVHSPQITAAYNRETQTYSYYDNFKYVKPYIERADIAIGNLETVFAGPESGFTGYPLFNTPDEFADALKFAGFDTIITTNNHSIDRGKQGLLRTIDVLEEKGFDFVGTRRNKDEQSYIVKNVNDINVGITAYTYETPMVNNRKAINGILMNNELAALIDSFSYERLDEDLAKMEERIMKLQNAGSDLIVVYLHWGNEYATTPNHYQRRIASELAAYGADIIIGSHPHVIQPYEIIYNENRGTETVVFYSLGNFISNQRVEYLGTYLTENGIIVNIDIEKNKDGTSIQGISYTPTWVHKYRKDGVNQYDILPLPDAIQDIEAFNLQENKLQRVTNAKASTGEIITSESSGRLYLEAFLEQEELYNISEVSTQ</sequence>
<dbReference type="InterPro" id="IPR029052">
    <property type="entry name" value="Metallo-depent_PP-like"/>
</dbReference>
<dbReference type="InterPro" id="IPR052169">
    <property type="entry name" value="CW_Biosynth-Accessory"/>
</dbReference>
<protein>
    <recommendedName>
        <fullName evidence="4">Capsule synthesis protein CapA domain-containing protein</fullName>
    </recommendedName>
</protein>
<dbReference type="Gene3D" id="3.60.21.10">
    <property type="match status" value="1"/>
</dbReference>
<dbReference type="CDD" id="cd07381">
    <property type="entry name" value="MPP_CapA"/>
    <property type="match status" value="1"/>
</dbReference>
<dbReference type="InterPro" id="IPR019079">
    <property type="entry name" value="Capsule_synth_CapA"/>
</dbReference>
<feature type="transmembrane region" description="Helical" evidence="3">
    <location>
        <begin position="32"/>
        <end position="52"/>
    </location>
</feature>
<evidence type="ECO:0000313" key="6">
    <source>
        <dbReference type="Proteomes" id="UP000094296"/>
    </source>
</evidence>
<evidence type="ECO:0000256" key="3">
    <source>
        <dbReference type="SAM" id="Phobius"/>
    </source>
</evidence>
<evidence type="ECO:0000259" key="4">
    <source>
        <dbReference type="SMART" id="SM00854"/>
    </source>
</evidence>